<dbReference type="Gene3D" id="1.20.120.1630">
    <property type="match status" value="1"/>
</dbReference>
<keyword evidence="2 5" id="KW-0812">Transmembrane</keyword>
<feature type="transmembrane region" description="Helical" evidence="5">
    <location>
        <begin position="7"/>
        <end position="25"/>
    </location>
</feature>
<dbReference type="STRING" id="153721.MYP_3162"/>
<evidence type="ECO:0000256" key="2">
    <source>
        <dbReference type="ARBA" id="ARBA00022692"/>
    </source>
</evidence>
<dbReference type="AlphaFoldDB" id="A0A098LIF2"/>
<comment type="caution">
    <text evidence="6">The sequence shown here is derived from an EMBL/GenBank/DDBJ whole genome shotgun (WGS) entry which is preliminary data.</text>
</comment>
<reference evidence="6 7" key="1">
    <citation type="submission" date="2014-09" db="EMBL/GenBank/DDBJ databases">
        <title>Sporocytophaga myxococcoides PG-01 genome sequencing.</title>
        <authorList>
            <person name="Liu L."/>
            <person name="Gao P.J."/>
            <person name="Chen G.J."/>
            <person name="Wang L.S."/>
        </authorList>
    </citation>
    <scope>NUCLEOTIDE SEQUENCE [LARGE SCALE GENOMIC DNA]</scope>
    <source>
        <strain evidence="6 7">PG-01</strain>
    </source>
</reference>
<accession>A0A098LIF2</accession>
<name>A0A098LIF2_9BACT</name>
<dbReference type="Pfam" id="PF04191">
    <property type="entry name" value="PEMT"/>
    <property type="match status" value="1"/>
</dbReference>
<dbReference type="PANTHER" id="PTHR12714">
    <property type="entry name" value="PROTEIN-S ISOPRENYLCYSTEINE O-METHYLTRANSFERASE"/>
    <property type="match status" value="1"/>
</dbReference>
<dbReference type="PANTHER" id="PTHR12714:SF9">
    <property type="entry name" value="PROTEIN-S-ISOPRENYLCYSTEINE O-METHYLTRANSFERASE"/>
    <property type="match status" value="1"/>
</dbReference>
<evidence type="ECO:0000256" key="1">
    <source>
        <dbReference type="ARBA" id="ARBA00004127"/>
    </source>
</evidence>
<dbReference type="RefSeq" id="WP_045465009.1">
    <property type="nucleotide sequence ID" value="NZ_BBLT01000006.1"/>
</dbReference>
<evidence type="ECO:0000313" key="7">
    <source>
        <dbReference type="Proteomes" id="UP000030185"/>
    </source>
</evidence>
<dbReference type="EMBL" id="BBLT01000006">
    <property type="protein sequence ID" value="GAL85933.1"/>
    <property type="molecule type" value="Genomic_DNA"/>
</dbReference>
<protein>
    <recommendedName>
        <fullName evidence="8">Isoprenylcysteine carboxyl methyltransferase</fullName>
    </recommendedName>
</protein>
<sequence>MEIFLSIFFIFYMLTAFVWPTYRTYKSTGINPLTFGNSDNAHDFVGKWFKIIIMFIPVNIILFWLGKDRYSFTLPAWYLDYQWARIIGVSLCIISLTWTSIAQYQMGMSWRIGIDEKNKTTLVKKGLFSVSRNPIFLGMFFTLSGVFFCLPNALSLLTLTCGFLLMQVQIRLEEEFLVKQYREGYVDYQKHTRRWL</sequence>
<evidence type="ECO:0000256" key="5">
    <source>
        <dbReference type="SAM" id="Phobius"/>
    </source>
</evidence>
<feature type="transmembrane region" description="Helical" evidence="5">
    <location>
        <begin position="86"/>
        <end position="106"/>
    </location>
</feature>
<dbReference type="eggNOG" id="COG2020">
    <property type="taxonomic scope" value="Bacteria"/>
</dbReference>
<dbReference type="InterPro" id="IPR007318">
    <property type="entry name" value="Phopholipid_MeTrfase"/>
</dbReference>
<feature type="transmembrane region" description="Helical" evidence="5">
    <location>
        <begin position="45"/>
        <end position="65"/>
    </location>
</feature>
<proteinExistence type="predicted"/>
<gene>
    <name evidence="6" type="ORF">MYP_3162</name>
</gene>
<evidence type="ECO:0000313" key="6">
    <source>
        <dbReference type="EMBL" id="GAL85933.1"/>
    </source>
</evidence>
<dbReference type="GO" id="GO:0012505">
    <property type="term" value="C:endomembrane system"/>
    <property type="evidence" value="ECO:0007669"/>
    <property type="project" value="UniProtKB-SubCell"/>
</dbReference>
<dbReference type="GO" id="GO:0016740">
    <property type="term" value="F:transferase activity"/>
    <property type="evidence" value="ECO:0007669"/>
    <property type="project" value="UniProtKB-ARBA"/>
</dbReference>
<keyword evidence="4 5" id="KW-0472">Membrane</keyword>
<organism evidence="6 7">
    <name type="scientific">Sporocytophaga myxococcoides</name>
    <dbReference type="NCBI Taxonomy" id="153721"/>
    <lineage>
        <taxon>Bacteria</taxon>
        <taxon>Pseudomonadati</taxon>
        <taxon>Bacteroidota</taxon>
        <taxon>Cytophagia</taxon>
        <taxon>Cytophagales</taxon>
        <taxon>Cytophagaceae</taxon>
        <taxon>Sporocytophaga</taxon>
    </lineage>
</organism>
<feature type="transmembrane region" description="Helical" evidence="5">
    <location>
        <begin position="135"/>
        <end position="165"/>
    </location>
</feature>
<keyword evidence="3 5" id="KW-1133">Transmembrane helix</keyword>
<evidence type="ECO:0008006" key="8">
    <source>
        <dbReference type="Google" id="ProtNLM"/>
    </source>
</evidence>
<dbReference type="Proteomes" id="UP000030185">
    <property type="component" value="Unassembled WGS sequence"/>
</dbReference>
<keyword evidence="7" id="KW-1185">Reference proteome</keyword>
<evidence type="ECO:0000256" key="3">
    <source>
        <dbReference type="ARBA" id="ARBA00022989"/>
    </source>
</evidence>
<evidence type="ECO:0000256" key="4">
    <source>
        <dbReference type="ARBA" id="ARBA00023136"/>
    </source>
</evidence>
<dbReference type="OrthoDB" id="9782395at2"/>
<comment type="subcellular location">
    <subcellularLocation>
        <location evidence="1">Endomembrane system</location>
        <topology evidence="1">Multi-pass membrane protein</topology>
    </subcellularLocation>
</comment>